<name>A0A6M2D0G4_RHIMP</name>
<protein>
    <submittedName>
        <fullName evidence="2">Putative conserved secreted protein</fullName>
    </submittedName>
</protein>
<feature type="signal peptide" evidence="1">
    <location>
        <begin position="1"/>
        <end position="18"/>
    </location>
</feature>
<reference evidence="2" key="1">
    <citation type="submission" date="2019-09" db="EMBL/GenBank/DDBJ databases">
        <title>Organ-specific transcriptomic study of the physiology of the cattle tick, Rhipicephalus microplus.</title>
        <authorList>
            <person name="Tirloni L."/>
            <person name="Braz G."/>
            <person name="Gandara A.C.P."/>
            <person name="Sabadin G.A."/>
            <person name="da Silva R.M."/>
            <person name="Guizzo M.G."/>
            <person name="Machado J.A."/>
            <person name="Costa E.P."/>
            <person name="Gomes H.F."/>
            <person name="Moraes J."/>
            <person name="Mota M.B.S."/>
            <person name="Mesquita R.D."/>
            <person name="Alvarenga P.H."/>
            <person name="Alves F."/>
            <person name="Seixas A."/>
            <person name="da Fonseca R.N."/>
            <person name="Fogaca A."/>
            <person name="Logullo C."/>
            <person name="Tanaka A."/>
            <person name="Daffre S."/>
            <person name="Termignoni C."/>
            <person name="Vaz I.S.Jr."/>
            <person name="Oliveira P.L."/>
            <person name="Ribeiro J.M."/>
        </authorList>
    </citation>
    <scope>NUCLEOTIDE SEQUENCE</scope>
    <source>
        <strain evidence="2">Porto Alegre</strain>
    </source>
</reference>
<sequence length="96" mass="10916">MMYVTLLYIFLTLLLCNGLTVDDTPLAAYCRRALRPPVMIRGEYVVTCVYLCEGLPFRFSREHDGTRCAAFIDGYTTQGYCKDGECKVQEAARTKQ</sequence>
<keyword evidence="1" id="KW-0732">Signal</keyword>
<dbReference type="EMBL" id="GHWJ01006497">
    <property type="protein sequence ID" value="NOV39234.1"/>
    <property type="molecule type" value="Transcribed_RNA"/>
</dbReference>
<dbReference type="AlphaFoldDB" id="A0A6M2D0G4"/>
<evidence type="ECO:0000313" key="2">
    <source>
        <dbReference type="EMBL" id="NOV39234.1"/>
    </source>
</evidence>
<evidence type="ECO:0000256" key="1">
    <source>
        <dbReference type="SAM" id="SignalP"/>
    </source>
</evidence>
<feature type="chain" id="PRO_5026748162" evidence="1">
    <location>
        <begin position="19"/>
        <end position="96"/>
    </location>
</feature>
<proteinExistence type="predicted"/>
<accession>A0A6M2D0G4</accession>
<organism evidence="2">
    <name type="scientific">Rhipicephalus microplus</name>
    <name type="common">Cattle tick</name>
    <name type="synonym">Boophilus microplus</name>
    <dbReference type="NCBI Taxonomy" id="6941"/>
    <lineage>
        <taxon>Eukaryota</taxon>
        <taxon>Metazoa</taxon>
        <taxon>Ecdysozoa</taxon>
        <taxon>Arthropoda</taxon>
        <taxon>Chelicerata</taxon>
        <taxon>Arachnida</taxon>
        <taxon>Acari</taxon>
        <taxon>Parasitiformes</taxon>
        <taxon>Ixodida</taxon>
        <taxon>Ixodoidea</taxon>
        <taxon>Ixodidae</taxon>
        <taxon>Rhipicephalinae</taxon>
        <taxon>Rhipicephalus</taxon>
        <taxon>Boophilus</taxon>
    </lineage>
</organism>